<dbReference type="Proteomes" id="UP000254545">
    <property type="component" value="Unassembled WGS sequence"/>
</dbReference>
<evidence type="ECO:0000313" key="1">
    <source>
        <dbReference type="EMBL" id="STS91447.1"/>
    </source>
</evidence>
<name>A0A7H4MM97_KLEVA</name>
<dbReference type="EMBL" id="UGKR01000003">
    <property type="protein sequence ID" value="STS91447.1"/>
    <property type="molecule type" value="Genomic_DNA"/>
</dbReference>
<gene>
    <name evidence="1" type="ORF">NCTC9177_05354</name>
</gene>
<dbReference type="AlphaFoldDB" id="A0A7H4MM97"/>
<protein>
    <submittedName>
        <fullName evidence="1">Uncharacterized protein</fullName>
    </submittedName>
</protein>
<sequence>MAEYYALRIYSFVPKRTLRLAANNEKEGGMFSEQVPIHLLTLTVGLIGIKECYE</sequence>
<organism evidence="1 2">
    <name type="scientific">Klebsiella variicola</name>
    <dbReference type="NCBI Taxonomy" id="244366"/>
    <lineage>
        <taxon>Bacteria</taxon>
        <taxon>Pseudomonadati</taxon>
        <taxon>Pseudomonadota</taxon>
        <taxon>Gammaproteobacteria</taxon>
        <taxon>Enterobacterales</taxon>
        <taxon>Enterobacteriaceae</taxon>
        <taxon>Klebsiella/Raoultella group</taxon>
        <taxon>Klebsiella</taxon>
        <taxon>Klebsiella pneumoniae complex</taxon>
    </lineage>
</organism>
<reference evidence="1 2" key="1">
    <citation type="submission" date="2018-06" db="EMBL/GenBank/DDBJ databases">
        <authorList>
            <consortium name="Pathogen Informatics"/>
            <person name="Doyle S."/>
        </authorList>
    </citation>
    <scope>NUCLEOTIDE SEQUENCE [LARGE SCALE GENOMIC DNA]</scope>
    <source>
        <strain evidence="1 2">NCTC9177</strain>
    </source>
</reference>
<proteinExistence type="predicted"/>
<comment type="caution">
    <text evidence="1">The sequence shown here is derived from an EMBL/GenBank/DDBJ whole genome shotgun (WGS) entry which is preliminary data.</text>
</comment>
<accession>A0A7H4MM97</accession>
<evidence type="ECO:0000313" key="2">
    <source>
        <dbReference type="Proteomes" id="UP000254545"/>
    </source>
</evidence>